<reference evidence="1" key="2">
    <citation type="submission" date="2022-10" db="EMBL/GenBank/DDBJ databases">
        <authorList>
            <person name="Aronson H.S."/>
        </authorList>
    </citation>
    <scope>NUCLEOTIDE SEQUENCE</scope>
    <source>
        <strain evidence="1">RS19-109</strain>
    </source>
</reference>
<evidence type="ECO:0000313" key="1">
    <source>
        <dbReference type="EMBL" id="MDG4474841.1"/>
    </source>
</evidence>
<dbReference type="RefSeq" id="WP_307631821.1">
    <property type="nucleotide sequence ID" value="NZ_JAPHEH010000001.1"/>
</dbReference>
<organism evidence="1 2">
    <name type="scientific">Thiovibrio frasassiensis</name>
    <dbReference type="NCBI Taxonomy" id="2984131"/>
    <lineage>
        <taxon>Bacteria</taxon>
        <taxon>Pseudomonadati</taxon>
        <taxon>Thermodesulfobacteriota</taxon>
        <taxon>Desulfobulbia</taxon>
        <taxon>Desulfobulbales</taxon>
        <taxon>Thiovibrionaceae</taxon>
        <taxon>Thiovibrio</taxon>
    </lineage>
</organism>
<proteinExistence type="predicted"/>
<comment type="caution">
    <text evidence="1">The sequence shown here is derived from an EMBL/GenBank/DDBJ whole genome shotgun (WGS) entry which is preliminary data.</text>
</comment>
<reference evidence="1" key="1">
    <citation type="journal article" date="2022" name="bioRxiv">
        <title>Thiovibrio frasassiensisgen. nov., sp. nov., an autotrophic, elemental sulfur disproportionating bacterium isolated from sulfidic karst sediment, and proposal of Thiovibrionaceae fam. nov.</title>
        <authorList>
            <person name="Aronson H."/>
            <person name="Thomas C."/>
            <person name="Bhattacharyya M."/>
            <person name="Eckstein S."/>
            <person name="Jensen S."/>
            <person name="Barco R."/>
            <person name="Macalady J."/>
            <person name="Amend J."/>
        </authorList>
    </citation>
    <scope>NUCLEOTIDE SEQUENCE</scope>
    <source>
        <strain evidence="1">RS19-109</strain>
    </source>
</reference>
<accession>A0A9X4MCA1</accession>
<gene>
    <name evidence="1" type="ORF">OLX77_01535</name>
</gene>
<sequence>MRKIMAGVLLISCCGCSGGMYSDLVEVEMRVATPMFGEGQRVPVVYPGKSGASGDPMVQAFGPSWRSMEKDYPGYNFNP</sequence>
<dbReference type="Proteomes" id="UP001154240">
    <property type="component" value="Unassembled WGS sequence"/>
</dbReference>
<dbReference type="AlphaFoldDB" id="A0A9X4MCA1"/>
<protein>
    <submittedName>
        <fullName evidence="1">Uncharacterized protein</fullName>
    </submittedName>
</protein>
<keyword evidence="2" id="KW-1185">Reference proteome</keyword>
<evidence type="ECO:0000313" key="2">
    <source>
        <dbReference type="Proteomes" id="UP001154240"/>
    </source>
</evidence>
<dbReference type="EMBL" id="JAPHEH010000001">
    <property type="protein sequence ID" value="MDG4474841.1"/>
    <property type="molecule type" value="Genomic_DNA"/>
</dbReference>
<name>A0A9X4MCA1_9BACT</name>